<dbReference type="GO" id="GO:0071230">
    <property type="term" value="P:cellular response to amino acid stimulus"/>
    <property type="evidence" value="ECO:0007669"/>
    <property type="project" value="InterPro"/>
</dbReference>
<dbReference type="GO" id="GO:0001919">
    <property type="term" value="P:regulation of receptor recycling"/>
    <property type="evidence" value="ECO:0007669"/>
    <property type="project" value="InterPro"/>
</dbReference>
<reference evidence="7 8" key="1">
    <citation type="journal article" date="2011" name="Proc. Natl. Acad. Sci. U.S.A.">
        <title>Evolutionary erosion of yeast sex chromosomes by mating-type switching accidents.</title>
        <authorList>
            <person name="Gordon J.L."/>
            <person name="Armisen D."/>
            <person name="Proux-Wera E."/>
            <person name="Oheigeartaigh S.S."/>
            <person name="Byrne K.P."/>
            <person name="Wolfe K.H."/>
        </authorList>
    </citation>
    <scope>NUCLEOTIDE SEQUENCE [LARGE SCALE GENOMIC DNA]</scope>
    <source>
        <strain evidence="8">ATCC MYA-139 / BCRC 22969 / CBS 8797 / CCRC 22969 / KCTC 17520 / NBRC 10181 / NCYC 3082</strain>
    </source>
</reference>
<evidence type="ECO:0000256" key="5">
    <source>
        <dbReference type="ARBA" id="ARBA00023288"/>
    </source>
</evidence>
<evidence type="ECO:0000256" key="1">
    <source>
        <dbReference type="ARBA" id="ARBA00004308"/>
    </source>
</evidence>
<dbReference type="STRING" id="1071383.J7RFL9"/>
<dbReference type="InterPro" id="IPR028209">
    <property type="entry name" value="LAMTOR1/MEH1"/>
</dbReference>
<keyword evidence="5" id="KW-0449">Lipoprotein</keyword>
<name>J7RFL9_HUIN7</name>
<dbReference type="AlphaFoldDB" id="J7RFL9"/>
<keyword evidence="4" id="KW-0564">Palmitate</keyword>
<dbReference type="GO" id="GO:0000329">
    <property type="term" value="C:fungal-type vacuole membrane"/>
    <property type="evidence" value="ECO:0007669"/>
    <property type="project" value="EnsemblFungi"/>
</dbReference>
<organism evidence="7 8">
    <name type="scientific">Huiozyma naganishii (strain ATCC MYA-139 / BCRC 22969 / CBS 8797 / KCTC 17520 / NBRC 10181 / NCYC 3082 / Yp74L-3)</name>
    <name type="common">Yeast</name>
    <name type="synonym">Kazachstania naganishii</name>
    <dbReference type="NCBI Taxonomy" id="1071383"/>
    <lineage>
        <taxon>Eukaryota</taxon>
        <taxon>Fungi</taxon>
        <taxon>Dikarya</taxon>
        <taxon>Ascomycota</taxon>
        <taxon>Saccharomycotina</taxon>
        <taxon>Saccharomycetes</taxon>
        <taxon>Saccharomycetales</taxon>
        <taxon>Saccharomycetaceae</taxon>
        <taxon>Huiozyma</taxon>
    </lineage>
</organism>
<dbReference type="eggNOG" id="ENOG502S74H">
    <property type="taxonomic scope" value="Eukaryota"/>
</dbReference>
<dbReference type="GeneID" id="34523978"/>
<keyword evidence="8" id="KW-1185">Reference proteome</keyword>
<dbReference type="OMA" id="TKETRGH"/>
<evidence type="ECO:0000256" key="3">
    <source>
        <dbReference type="ARBA" id="ARBA00023136"/>
    </source>
</evidence>
<keyword evidence="2" id="KW-0519">Myristate</keyword>
<dbReference type="GO" id="GO:0043410">
    <property type="term" value="P:positive regulation of MAPK cascade"/>
    <property type="evidence" value="ECO:0007669"/>
    <property type="project" value="InterPro"/>
</dbReference>
<dbReference type="GO" id="GO:0031902">
    <property type="term" value="C:late endosome membrane"/>
    <property type="evidence" value="ECO:0007669"/>
    <property type="project" value="EnsemblFungi"/>
</dbReference>
<accession>J7RFL9</accession>
<feature type="region of interest" description="Disordered" evidence="6">
    <location>
        <begin position="15"/>
        <end position="44"/>
    </location>
</feature>
<feature type="region of interest" description="Disordered" evidence="6">
    <location>
        <begin position="91"/>
        <end position="163"/>
    </location>
</feature>
<dbReference type="RefSeq" id="XP_022462589.1">
    <property type="nucleotide sequence ID" value="XM_022611152.1"/>
</dbReference>
<evidence type="ECO:0000256" key="6">
    <source>
        <dbReference type="SAM" id="MobiDB-lite"/>
    </source>
</evidence>
<dbReference type="OrthoDB" id="4067878at2759"/>
<evidence type="ECO:0000256" key="2">
    <source>
        <dbReference type="ARBA" id="ARBA00022707"/>
    </source>
</evidence>
<evidence type="ECO:0000313" key="7">
    <source>
        <dbReference type="EMBL" id="CCK68343.1"/>
    </source>
</evidence>
<protein>
    <submittedName>
        <fullName evidence="7">Uncharacterized protein</fullName>
    </submittedName>
</protein>
<evidence type="ECO:0000256" key="4">
    <source>
        <dbReference type="ARBA" id="ARBA00023139"/>
    </source>
</evidence>
<dbReference type="GO" id="GO:0016237">
    <property type="term" value="P:microautophagy"/>
    <property type="evidence" value="ECO:0007669"/>
    <property type="project" value="EnsemblFungi"/>
</dbReference>
<gene>
    <name evidence="7" type="primary">KNAG0A06890</name>
    <name evidence="7" type="ordered locus">KNAG_0A06890</name>
</gene>
<evidence type="ECO:0000313" key="8">
    <source>
        <dbReference type="Proteomes" id="UP000006310"/>
    </source>
</evidence>
<dbReference type="GO" id="GO:0072665">
    <property type="term" value="P:protein localization to vacuole"/>
    <property type="evidence" value="ECO:0007669"/>
    <property type="project" value="EnsemblFungi"/>
</dbReference>
<dbReference type="GO" id="GO:0032008">
    <property type="term" value="P:positive regulation of TOR signaling"/>
    <property type="evidence" value="ECO:0007669"/>
    <property type="project" value="InterPro"/>
</dbReference>
<sequence>MGAVLSCCFKNRTGSPDEEALLRGGQNGYGAAGSTGPQDGYDSVQDQLREQELQMRQRDNELKDIVAQTNDKLIDISMVSNSGIVVQSGDLDQAEGSDSLRGGQNSNQNSIQDTTDRSGLEEPQDASSAAGNGPFANPSSAGDKDSQDPKFTALDPSTITKETRGHLEQLYDTMMAELEQQLQVQVPGELTMAF</sequence>
<reference evidence="8" key="2">
    <citation type="submission" date="2012-08" db="EMBL/GenBank/DDBJ databases">
        <title>Genome sequence of Kazachstania naganishii.</title>
        <authorList>
            <person name="Gordon J.L."/>
            <person name="Armisen D."/>
            <person name="Proux-Wera E."/>
            <person name="OhEigeartaigh S.S."/>
            <person name="Byrne K.P."/>
            <person name="Wolfe K.H."/>
        </authorList>
    </citation>
    <scope>NUCLEOTIDE SEQUENCE [LARGE SCALE GENOMIC DNA]</scope>
    <source>
        <strain evidence="8">ATCC MYA-139 / BCRC 22969 / CBS 8797 / CCRC 22969 / KCTC 17520 / NBRC 10181 / NCYC 3082</strain>
    </source>
</reference>
<dbReference type="Pfam" id="PF15454">
    <property type="entry name" value="LAMTOR"/>
    <property type="match status" value="1"/>
</dbReference>
<dbReference type="SMART" id="SM01262">
    <property type="entry name" value="LAMTOR"/>
    <property type="match status" value="1"/>
</dbReference>
<dbReference type="Proteomes" id="UP000006310">
    <property type="component" value="Chromosome 1"/>
</dbReference>
<dbReference type="GO" id="GO:0032456">
    <property type="term" value="P:endocytic recycling"/>
    <property type="evidence" value="ECO:0007669"/>
    <property type="project" value="EnsemblFungi"/>
</dbReference>
<dbReference type="EMBL" id="HE978314">
    <property type="protein sequence ID" value="CCK68343.1"/>
    <property type="molecule type" value="Genomic_DNA"/>
</dbReference>
<dbReference type="GO" id="GO:0007035">
    <property type="term" value="P:vacuolar acidification"/>
    <property type="evidence" value="ECO:0007669"/>
    <property type="project" value="EnsemblFungi"/>
</dbReference>
<dbReference type="KEGG" id="kng:KNAG_0A06890"/>
<feature type="compositionally biased region" description="Polar residues" evidence="6">
    <location>
        <begin position="102"/>
        <end position="113"/>
    </location>
</feature>
<comment type="subcellular location">
    <subcellularLocation>
        <location evidence="1">Endomembrane system</location>
    </subcellularLocation>
</comment>
<proteinExistence type="predicted"/>
<dbReference type="GO" id="GO:0045121">
    <property type="term" value="C:membrane raft"/>
    <property type="evidence" value="ECO:0007669"/>
    <property type="project" value="InterPro"/>
</dbReference>
<keyword evidence="3" id="KW-0472">Membrane</keyword>
<dbReference type="GO" id="GO:0071986">
    <property type="term" value="C:Ragulator complex"/>
    <property type="evidence" value="ECO:0007669"/>
    <property type="project" value="EnsemblFungi"/>
</dbReference>
<dbReference type="HOGENOM" id="CLU_136947_0_0_1"/>